<protein>
    <submittedName>
        <fullName evidence="1">Uncharacterized protein</fullName>
    </submittedName>
</protein>
<organism evidence="1 2">
    <name type="scientific">Penicillium digitatum (strain PHI26 / CECT 20796)</name>
    <name type="common">Green mold</name>
    <dbReference type="NCBI Taxonomy" id="1170229"/>
    <lineage>
        <taxon>Eukaryota</taxon>
        <taxon>Fungi</taxon>
        <taxon>Dikarya</taxon>
        <taxon>Ascomycota</taxon>
        <taxon>Pezizomycotina</taxon>
        <taxon>Eurotiomycetes</taxon>
        <taxon>Eurotiomycetidae</taxon>
        <taxon>Eurotiales</taxon>
        <taxon>Aspergillaceae</taxon>
        <taxon>Penicillium</taxon>
    </lineage>
</organism>
<dbReference type="EMBL" id="AKCT01000268">
    <property type="protein sequence ID" value="EKV06928.1"/>
    <property type="molecule type" value="Genomic_DNA"/>
</dbReference>
<proteinExistence type="predicted"/>
<dbReference type="AlphaFoldDB" id="K9FW61"/>
<dbReference type="OrthoDB" id="2933464at2759"/>
<reference evidence="2" key="1">
    <citation type="journal article" date="2012" name="BMC Genomics">
        <title>Genome sequence of the necrotrophic fungus Penicillium digitatum, the main postharvest pathogen of citrus.</title>
        <authorList>
            <person name="Marcet-Houben M."/>
            <person name="Ballester A.-R."/>
            <person name="de la Fuente B."/>
            <person name="Harries E."/>
            <person name="Marcos J.F."/>
            <person name="Gonzalez-Candelas L."/>
            <person name="Gabaldon T."/>
        </authorList>
    </citation>
    <scope>NUCLEOTIDE SEQUENCE [LARGE SCALE GENOMIC DNA]</scope>
    <source>
        <strain evidence="2">PHI26 / CECT 20796</strain>
    </source>
</reference>
<accession>K9FW61</accession>
<name>K9FW61_PEND2</name>
<dbReference type="HOGENOM" id="CLU_2622763_0_0_1"/>
<evidence type="ECO:0000313" key="2">
    <source>
        <dbReference type="Proteomes" id="UP000009882"/>
    </source>
</evidence>
<gene>
    <name evidence="1" type="ORF">PDIG_75950</name>
</gene>
<dbReference type="InParanoid" id="K9FW61"/>
<evidence type="ECO:0000313" key="1">
    <source>
        <dbReference type="EMBL" id="EKV06928.1"/>
    </source>
</evidence>
<dbReference type="Proteomes" id="UP000009882">
    <property type="component" value="Unassembled WGS sequence"/>
</dbReference>
<keyword evidence="2" id="KW-1185">Reference proteome</keyword>
<comment type="caution">
    <text evidence="1">The sequence shown here is derived from an EMBL/GenBank/DDBJ whole genome shotgun (WGS) entry which is preliminary data.</text>
</comment>
<sequence>MPISIKTLRAFTDGIPWVKIFKKAENTMFEISVNSTLSRSICQSPTWSALVQIRIAVRPDHTNQCTLINYGKLLQFHY</sequence>